<dbReference type="EMBL" id="GL377630">
    <property type="protein sequence ID" value="EFJ13837.1"/>
    <property type="molecule type" value="Genomic_DNA"/>
</dbReference>
<dbReference type="KEGG" id="smo:SELMODRAFT_446102"/>
<feature type="transmembrane region" description="Helical" evidence="2">
    <location>
        <begin position="290"/>
        <end position="308"/>
    </location>
</feature>
<dbReference type="OrthoDB" id="47210at2759"/>
<dbReference type="Proteomes" id="UP000001514">
    <property type="component" value="Unassembled WGS sequence"/>
</dbReference>
<keyword evidence="4" id="KW-1185">Reference proteome</keyword>
<evidence type="ECO:0008006" key="5">
    <source>
        <dbReference type="Google" id="ProtNLM"/>
    </source>
</evidence>
<proteinExistence type="predicted"/>
<feature type="transmembrane region" description="Helical" evidence="2">
    <location>
        <begin position="139"/>
        <end position="164"/>
    </location>
</feature>
<dbReference type="FunCoup" id="D8SNR3">
    <property type="interactions" value="1500"/>
</dbReference>
<evidence type="ECO:0000256" key="2">
    <source>
        <dbReference type="SAM" id="Phobius"/>
    </source>
</evidence>
<dbReference type="InParanoid" id="D8SNR3"/>
<feature type="transmembrane region" description="Helical" evidence="2">
    <location>
        <begin position="176"/>
        <end position="195"/>
    </location>
</feature>
<accession>D8SNR3</accession>
<feature type="region of interest" description="Disordered" evidence="1">
    <location>
        <begin position="57"/>
        <end position="83"/>
    </location>
</feature>
<protein>
    <recommendedName>
        <fullName evidence="5">Cardiolipin synthase N-terminal domain-containing protein</fullName>
    </recommendedName>
</protein>
<gene>
    <name evidence="3" type="ORF">SELMODRAFT_446102</name>
</gene>
<feature type="transmembrane region" description="Helical" evidence="2">
    <location>
        <begin position="215"/>
        <end position="236"/>
    </location>
</feature>
<dbReference type="OMA" id="ALAPFWM"/>
<keyword evidence="2" id="KW-0812">Transmembrane</keyword>
<dbReference type="HOGENOM" id="CLU_065697_0_1_1"/>
<name>D8SNR3_SELML</name>
<dbReference type="PANTHER" id="PTHR36009:SF3">
    <property type="entry name" value="TRANSMEMBRANE PROTEIN"/>
    <property type="match status" value="1"/>
</dbReference>
<dbReference type="Gramene" id="EFJ13837">
    <property type="protein sequence ID" value="EFJ13837"/>
    <property type="gene ID" value="SELMODRAFT_446102"/>
</dbReference>
<dbReference type="STRING" id="88036.D8SNR3"/>
<feature type="transmembrane region" description="Helical" evidence="2">
    <location>
        <begin position="100"/>
        <end position="119"/>
    </location>
</feature>
<dbReference type="PANTHER" id="PTHR36009">
    <property type="match status" value="1"/>
</dbReference>
<evidence type="ECO:0000313" key="4">
    <source>
        <dbReference type="Proteomes" id="UP000001514"/>
    </source>
</evidence>
<evidence type="ECO:0000313" key="3">
    <source>
        <dbReference type="EMBL" id="EFJ13837.1"/>
    </source>
</evidence>
<feature type="transmembrane region" description="Helical" evidence="2">
    <location>
        <begin position="257"/>
        <end position="278"/>
    </location>
</feature>
<reference evidence="3 4" key="1">
    <citation type="journal article" date="2011" name="Science">
        <title>The Selaginella genome identifies genetic changes associated with the evolution of vascular plants.</title>
        <authorList>
            <person name="Banks J.A."/>
            <person name="Nishiyama T."/>
            <person name="Hasebe M."/>
            <person name="Bowman J.L."/>
            <person name="Gribskov M."/>
            <person name="dePamphilis C."/>
            <person name="Albert V.A."/>
            <person name="Aono N."/>
            <person name="Aoyama T."/>
            <person name="Ambrose B.A."/>
            <person name="Ashton N.W."/>
            <person name="Axtell M.J."/>
            <person name="Barker E."/>
            <person name="Barker M.S."/>
            <person name="Bennetzen J.L."/>
            <person name="Bonawitz N.D."/>
            <person name="Chapple C."/>
            <person name="Cheng C."/>
            <person name="Correa L.G."/>
            <person name="Dacre M."/>
            <person name="DeBarry J."/>
            <person name="Dreyer I."/>
            <person name="Elias M."/>
            <person name="Engstrom E.M."/>
            <person name="Estelle M."/>
            <person name="Feng L."/>
            <person name="Finet C."/>
            <person name="Floyd S.K."/>
            <person name="Frommer W.B."/>
            <person name="Fujita T."/>
            <person name="Gramzow L."/>
            <person name="Gutensohn M."/>
            <person name="Harholt J."/>
            <person name="Hattori M."/>
            <person name="Heyl A."/>
            <person name="Hirai T."/>
            <person name="Hiwatashi Y."/>
            <person name="Ishikawa M."/>
            <person name="Iwata M."/>
            <person name="Karol K.G."/>
            <person name="Koehler B."/>
            <person name="Kolukisaoglu U."/>
            <person name="Kubo M."/>
            <person name="Kurata T."/>
            <person name="Lalonde S."/>
            <person name="Li K."/>
            <person name="Li Y."/>
            <person name="Litt A."/>
            <person name="Lyons E."/>
            <person name="Manning G."/>
            <person name="Maruyama T."/>
            <person name="Michael T.P."/>
            <person name="Mikami K."/>
            <person name="Miyazaki S."/>
            <person name="Morinaga S."/>
            <person name="Murata T."/>
            <person name="Mueller-Roeber B."/>
            <person name="Nelson D.R."/>
            <person name="Obara M."/>
            <person name="Oguri Y."/>
            <person name="Olmstead R.G."/>
            <person name="Onodera N."/>
            <person name="Petersen B.L."/>
            <person name="Pils B."/>
            <person name="Prigge M."/>
            <person name="Rensing S.A."/>
            <person name="Riano-Pachon D.M."/>
            <person name="Roberts A.W."/>
            <person name="Sato Y."/>
            <person name="Scheller H.V."/>
            <person name="Schulz B."/>
            <person name="Schulz C."/>
            <person name="Shakirov E.V."/>
            <person name="Shibagaki N."/>
            <person name="Shinohara N."/>
            <person name="Shippen D.E."/>
            <person name="Soerensen I."/>
            <person name="Sotooka R."/>
            <person name="Sugimoto N."/>
            <person name="Sugita M."/>
            <person name="Sumikawa N."/>
            <person name="Tanurdzic M."/>
            <person name="Theissen G."/>
            <person name="Ulvskov P."/>
            <person name="Wakazuki S."/>
            <person name="Weng J.K."/>
            <person name="Willats W.W."/>
            <person name="Wipf D."/>
            <person name="Wolf P.G."/>
            <person name="Yang L."/>
            <person name="Zimmer A.D."/>
            <person name="Zhu Q."/>
            <person name="Mitros T."/>
            <person name="Hellsten U."/>
            <person name="Loque D."/>
            <person name="Otillar R."/>
            <person name="Salamov A."/>
            <person name="Schmutz J."/>
            <person name="Shapiro H."/>
            <person name="Lindquist E."/>
            <person name="Lucas S."/>
            <person name="Rokhsar D."/>
            <person name="Grigoriev I.V."/>
        </authorList>
    </citation>
    <scope>NUCLEOTIDE SEQUENCE [LARGE SCALE GENOMIC DNA]</scope>
</reference>
<dbReference type="eggNOG" id="ENOG502QWFT">
    <property type="taxonomic scope" value="Eukaryota"/>
</dbReference>
<sequence>MAFALAASPLPSRPGSLPRLRRNRNLVVVPVRCRSQLQSQHRRLVLRLCATTETKEAEKEEEDALAADESGGASGRIGDGNGDSGDGGGDGLRWLSNAPVYVLWAGLIGYAFTMAPNQTPYRDQLFVEKLLLLRGDEGFSINPVLVTVWFSMGLLPLIYAMLLIPTGRSEKGGVPVWPFSLVSFFTGIFALLPYFGLWNPPPPRVTKQELSTWPLVVLESKILSFFVAACALGLAAKAALSNSESWSQYLGFFRESRFIHVMSIDFVLLNLLVVFWVFNDITFRRSNNSWLIPVSIIPLVGPALYLLLRPGLPPQMVDE</sequence>
<organism evidence="4">
    <name type="scientific">Selaginella moellendorffii</name>
    <name type="common">Spikemoss</name>
    <dbReference type="NCBI Taxonomy" id="88036"/>
    <lineage>
        <taxon>Eukaryota</taxon>
        <taxon>Viridiplantae</taxon>
        <taxon>Streptophyta</taxon>
        <taxon>Embryophyta</taxon>
        <taxon>Tracheophyta</taxon>
        <taxon>Lycopodiopsida</taxon>
        <taxon>Selaginellales</taxon>
        <taxon>Selaginellaceae</taxon>
        <taxon>Selaginella</taxon>
    </lineage>
</organism>
<feature type="compositionally biased region" description="Gly residues" evidence="1">
    <location>
        <begin position="72"/>
        <end position="83"/>
    </location>
</feature>
<dbReference type="AlphaFoldDB" id="D8SNR3"/>
<evidence type="ECO:0000256" key="1">
    <source>
        <dbReference type="SAM" id="MobiDB-lite"/>
    </source>
</evidence>
<keyword evidence="2" id="KW-0472">Membrane</keyword>
<keyword evidence="2" id="KW-1133">Transmembrane helix</keyword>